<dbReference type="Gene3D" id="1.10.418.10">
    <property type="entry name" value="Calponin-like domain"/>
    <property type="match status" value="1"/>
</dbReference>
<evidence type="ECO:0000313" key="4">
    <source>
        <dbReference type="Proteomes" id="UP000728185"/>
    </source>
</evidence>
<dbReference type="CDD" id="cd21212">
    <property type="entry name" value="CH_NAV2-like"/>
    <property type="match status" value="1"/>
</dbReference>
<dbReference type="InterPro" id="IPR001715">
    <property type="entry name" value="CH_dom"/>
</dbReference>
<evidence type="ECO:0000256" key="1">
    <source>
        <dbReference type="SAM" id="MobiDB-lite"/>
    </source>
</evidence>
<keyword evidence="4" id="KW-1185">Reference proteome</keyword>
<accession>A0A8E0VR29</accession>
<evidence type="ECO:0000313" key="3">
    <source>
        <dbReference type="EMBL" id="KAA0199418.1"/>
    </source>
</evidence>
<reference evidence="3" key="1">
    <citation type="submission" date="2019-05" db="EMBL/GenBank/DDBJ databases">
        <title>Annotation for the trematode Fasciolopsis buski.</title>
        <authorList>
            <person name="Choi Y.-J."/>
        </authorList>
    </citation>
    <scope>NUCLEOTIDE SEQUENCE</scope>
    <source>
        <strain evidence="3">HT</strain>
        <tissue evidence="3">Whole worm</tissue>
    </source>
</reference>
<feature type="region of interest" description="Disordered" evidence="1">
    <location>
        <begin position="27"/>
        <end position="55"/>
    </location>
</feature>
<dbReference type="Pfam" id="PF00307">
    <property type="entry name" value="CH"/>
    <property type="match status" value="1"/>
</dbReference>
<dbReference type="OrthoDB" id="2161974at2759"/>
<dbReference type="PANTHER" id="PTHR12784">
    <property type="entry name" value="STEERIN"/>
    <property type="match status" value="1"/>
</dbReference>
<name>A0A8E0VR29_9TREM</name>
<comment type="caution">
    <text evidence="3">The sequence shown here is derived from an EMBL/GenBank/DDBJ whole genome shotgun (WGS) entry which is preliminary data.</text>
</comment>
<gene>
    <name evidence="3" type="ORF">FBUS_06074</name>
</gene>
<sequence>MYSAPSSPGGMSDSILEDADSVLSHAGSSSIGTFLEEESTDESEPMKAATRMHRPRPVATKQVTFQDTVIHITASHSVLSFVTDSETELVAASATTTMMMINQDPPTIETSVCDHVELCNRQQGSKPNVTQSPFSGRLSTKDSELLRVYTEWANHYLEKANHSTFVIDIRENLRSGVLLADIVHSVVHQPVPLRFSQPINEEQKISNISTCLEFLRQLGVDVERISAKGVVEGELRHILTLFFNLSKYKQNLKTTPPGFGLKDSGKPLIAPSHPPKSVANPYVSEPPNALAPSIARLAVGPANSMNSAPPIVSGLSSRRDYTVPSPGRSPCQELRLHPAERRCSDSGLGASVTNLSPSSPITTTNSVTDANSKLVHTRCLFAYPGNRSRIGAPAVLHDIPHDSSFNSDILRTSRPRVLYAILTSTVRTNLSALGSHCTTIPTTNPLADHRLT</sequence>
<dbReference type="Proteomes" id="UP000728185">
    <property type="component" value="Unassembled WGS sequence"/>
</dbReference>
<dbReference type="InterPro" id="IPR036872">
    <property type="entry name" value="CH_dom_sf"/>
</dbReference>
<dbReference type="PANTHER" id="PTHR12784:SF28">
    <property type="entry name" value="PROTEIN SICKIE"/>
    <property type="match status" value="1"/>
</dbReference>
<dbReference type="SMART" id="SM00033">
    <property type="entry name" value="CH"/>
    <property type="match status" value="1"/>
</dbReference>
<dbReference type="AlphaFoldDB" id="A0A8E0VR29"/>
<dbReference type="PROSITE" id="PS50021">
    <property type="entry name" value="CH"/>
    <property type="match status" value="1"/>
</dbReference>
<proteinExistence type="predicted"/>
<feature type="domain" description="Calponin-homology (CH)" evidence="2">
    <location>
        <begin position="143"/>
        <end position="250"/>
    </location>
</feature>
<organism evidence="3 4">
    <name type="scientific">Fasciolopsis buskii</name>
    <dbReference type="NCBI Taxonomy" id="27845"/>
    <lineage>
        <taxon>Eukaryota</taxon>
        <taxon>Metazoa</taxon>
        <taxon>Spiralia</taxon>
        <taxon>Lophotrochozoa</taxon>
        <taxon>Platyhelminthes</taxon>
        <taxon>Trematoda</taxon>
        <taxon>Digenea</taxon>
        <taxon>Plagiorchiida</taxon>
        <taxon>Echinostomata</taxon>
        <taxon>Echinostomatoidea</taxon>
        <taxon>Fasciolidae</taxon>
        <taxon>Fasciolopsis</taxon>
    </lineage>
</organism>
<protein>
    <recommendedName>
        <fullName evidence="2">Calponin-homology (CH) domain-containing protein</fullName>
    </recommendedName>
</protein>
<dbReference type="SUPFAM" id="SSF47576">
    <property type="entry name" value="Calponin-homology domain, CH-domain"/>
    <property type="match status" value="1"/>
</dbReference>
<feature type="region of interest" description="Disordered" evidence="1">
    <location>
        <begin position="311"/>
        <end position="330"/>
    </location>
</feature>
<dbReference type="GO" id="GO:0022008">
    <property type="term" value="P:neurogenesis"/>
    <property type="evidence" value="ECO:0007669"/>
    <property type="project" value="InterPro"/>
</dbReference>
<evidence type="ECO:0000259" key="2">
    <source>
        <dbReference type="PROSITE" id="PS50021"/>
    </source>
</evidence>
<dbReference type="InterPro" id="IPR039041">
    <property type="entry name" value="Nav/unc-53"/>
</dbReference>
<dbReference type="EMBL" id="LUCM01001145">
    <property type="protein sequence ID" value="KAA0199418.1"/>
    <property type="molecule type" value="Genomic_DNA"/>
</dbReference>